<proteinExistence type="predicted"/>
<dbReference type="GO" id="GO:0008622">
    <property type="term" value="C:epsilon DNA polymerase complex"/>
    <property type="evidence" value="ECO:0007669"/>
    <property type="project" value="TreeGrafter"/>
</dbReference>
<dbReference type="Gene3D" id="1.10.20.10">
    <property type="entry name" value="Histone, subunit A"/>
    <property type="match status" value="1"/>
</dbReference>
<dbReference type="Proteomes" id="UP001213623">
    <property type="component" value="Chromosome 3"/>
</dbReference>
<dbReference type="GO" id="GO:0008623">
    <property type="term" value="C:CHRAC"/>
    <property type="evidence" value="ECO:0007669"/>
    <property type="project" value="TreeGrafter"/>
</dbReference>
<dbReference type="InterPro" id="IPR009072">
    <property type="entry name" value="Histone-fold"/>
</dbReference>
<dbReference type="GO" id="GO:0031507">
    <property type="term" value="P:heterochromatin formation"/>
    <property type="evidence" value="ECO:0007669"/>
    <property type="project" value="TreeGrafter"/>
</dbReference>
<feature type="region of interest" description="Disordered" evidence="5">
    <location>
        <begin position="140"/>
        <end position="200"/>
    </location>
</feature>
<feature type="compositionally biased region" description="Low complexity" evidence="5">
    <location>
        <begin position="185"/>
        <end position="200"/>
    </location>
</feature>
<dbReference type="EMBL" id="CP119894">
    <property type="protein sequence ID" value="WFD26644.1"/>
    <property type="molecule type" value="Genomic_DNA"/>
</dbReference>
<sequence length="200" mass="21179">MEPDAVNVPMEAPGSPKEGLTLSARSMTATNAAGGTFGLGLDQFELPKASIAKLARSEIPESMQLRKETLTALVKSASVFVSYLTAASHDVALARGNKTIAAAHVIDAMRELDFPTHMRRELREQLEAYRELQKKQAAARAEAAQQSRERAKAARAAAAAAAESMEMEETAPDHVAADDAPETTEAVPADDAAEQAPPAV</sequence>
<dbReference type="InterPro" id="IPR003958">
    <property type="entry name" value="CBFA_NFYB_domain"/>
</dbReference>
<keyword evidence="2" id="KW-0539">Nucleus</keyword>
<keyword evidence="7" id="KW-0808">Transferase</keyword>
<dbReference type="GO" id="GO:0006272">
    <property type="term" value="P:leading strand elongation"/>
    <property type="evidence" value="ECO:0007669"/>
    <property type="project" value="TreeGrafter"/>
</dbReference>
<keyword evidence="8" id="KW-1185">Reference proteome</keyword>
<accession>A0AAF0EJ57</accession>
<name>A0AAF0EJ57_9BASI</name>
<keyword evidence="7" id="KW-0239">DNA-directed DNA polymerase</keyword>
<organism evidence="7 8">
    <name type="scientific">Malassezia nana</name>
    <dbReference type="NCBI Taxonomy" id="180528"/>
    <lineage>
        <taxon>Eukaryota</taxon>
        <taxon>Fungi</taxon>
        <taxon>Dikarya</taxon>
        <taxon>Basidiomycota</taxon>
        <taxon>Ustilaginomycotina</taxon>
        <taxon>Malasseziomycetes</taxon>
        <taxon>Malasseziales</taxon>
        <taxon>Malasseziaceae</taxon>
        <taxon>Malassezia</taxon>
    </lineage>
</organism>
<evidence type="ECO:0000313" key="7">
    <source>
        <dbReference type="EMBL" id="WFD26644.1"/>
    </source>
</evidence>
<evidence type="ECO:0000256" key="1">
    <source>
        <dbReference type="ARBA" id="ARBA00004123"/>
    </source>
</evidence>
<protein>
    <recommendedName>
        <fullName evidence="3">DNA polymerase epsilon subunit D</fullName>
    </recommendedName>
    <alternativeName>
        <fullName evidence="4">DNA polymerase II subunit D</fullName>
    </alternativeName>
</protein>
<feature type="domain" description="Transcription factor CBF/NF-Y/archaeal histone" evidence="6">
    <location>
        <begin position="45"/>
        <end position="109"/>
    </location>
</feature>
<dbReference type="GO" id="GO:0006974">
    <property type="term" value="P:DNA damage response"/>
    <property type="evidence" value="ECO:0007669"/>
    <property type="project" value="TreeGrafter"/>
</dbReference>
<dbReference type="GO" id="GO:0046982">
    <property type="term" value="F:protein heterodimerization activity"/>
    <property type="evidence" value="ECO:0007669"/>
    <property type="project" value="InterPro"/>
</dbReference>
<comment type="subcellular location">
    <subcellularLocation>
        <location evidence="1">Nucleus</location>
    </subcellularLocation>
</comment>
<dbReference type="SUPFAM" id="SSF47113">
    <property type="entry name" value="Histone-fold"/>
    <property type="match status" value="1"/>
</dbReference>
<evidence type="ECO:0000256" key="2">
    <source>
        <dbReference type="ARBA" id="ARBA00023242"/>
    </source>
</evidence>
<keyword evidence="7" id="KW-0548">Nucleotidyltransferase</keyword>
<dbReference type="AlphaFoldDB" id="A0AAF0EJ57"/>
<evidence type="ECO:0000259" key="6">
    <source>
        <dbReference type="Pfam" id="PF00808"/>
    </source>
</evidence>
<dbReference type="PANTHER" id="PTHR46172:SF1">
    <property type="entry name" value="DNA POLYMERASE EPSILON SUBUNIT 3"/>
    <property type="match status" value="1"/>
</dbReference>
<evidence type="ECO:0000313" key="8">
    <source>
        <dbReference type="Proteomes" id="UP001213623"/>
    </source>
</evidence>
<dbReference type="PANTHER" id="PTHR46172">
    <property type="entry name" value="DNA POLYMERASE EPSILON SUBUNIT 3"/>
    <property type="match status" value="1"/>
</dbReference>
<evidence type="ECO:0000256" key="4">
    <source>
        <dbReference type="ARBA" id="ARBA00042096"/>
    </source>
</evidence>
<dbReference type="GO" id="GO:0031490">
    <property type="term" value="F:chromatin DNA binding"/>
    <property type="evidence" value="ECO:0007669"/>
    <property type="project" value="TreeGrafter"/>
</dbReference>
<dbReference type="Pfam" id="PF00808">
    <property type="entry name" value="CBFD_NFYB_HMF"/>
    <property type="match status" value="1"/>
</dbReference>
<reference evidence="7" key="1">
    <citation type="submission" date="2023-03" db="EMBL/GenBank/DDBJ databases">
        <title>Mating type loci evolution in Malassezia.</title>
        <authorList>
            <person name="Coelho M.A."/>
        </authorList>
    </citation>
    <scope>NUCLEOTIDE SEQUENCE</scope>
    <source>
        <strain evidence="7">CBS 9557</strain>
    </source>
</reference>
<dbReference type="InterPro" id="IPR051377">
    <property type="entry name" value="DNA_Pol-Epsilon_Subunit"/>
</dbReference>
<evidence type="ECO:0000256" key="3">
    <source>
        <dbReference type="ARBA" id="ARBA00039775"/>
    </source>
</evidence>
<gene>
    <name evidence="7" type="ORF">MNAN1_001627</name>
</gene>
<dbReference type="CDD" id="cd22928">
    <property type="entry name" value="HFD_POLE3_DPB4"/>
    <property type="match status" value="1"/>
</dbReference>
<feature type="compositionally biased region" description="Low complexity" evidence="5">
    <location>
        <begin position="154"/>
        <end position="164"/>
    </location>
</feature>
<dbReference type="GO" id="GO:0003887">
    <property type="term" value="F:DNA-directed DNA polymerase activity"/>
    <property type="evidence" value="ECO:0007669"/>
    <property type="project" value="UniProtKB-KW"/>
</dbReference>
<evidence type="ECO:0000256" key="5">
    <source>
        <dbReference type="SAM" id="MobiDB-lite"/>
    </source>
</evidence>